<evidence type="ECO:0000256" key="1">
    <source>
        <dbReference type="SAM" id="MobiDB-lite"/>
    </source>
</evidence>
<dbReference type="Gene3D" id="3.20.20.80">
    <property type="entry name" value="Glycosidases"/>
    <property type="match status" value="1"/>
</dbReference>
<feature type="compositionally biased region" description="Low complexity" evidence="1">
    <location>
        <begin position="134"/>
        <end position="143"/>
    </location>
</feature>
<evidence type="ECO:0000313" key="5">
    <source>
        <dbReference type="EMBL" id="MBO8453173.1"/>
    </source>
</evidence>
<dbReference type="Proteomes" id="UP000771749">
    <property type="component" value="Unassembled WGS sequence"/>
</dbReference>
<dbReference type="InterPro" id="IPR013728">
    <property type="entry name" value="BT_3987-like_N"/>
</dbReference>
<dbReference type="Gene3D" id="2.60.40.1740">
    <property type="entry name" value="hypothetical protein (bacova_03559)"/>
    <property type="match status" value="1"/>
</dbReference>
<evidence type="ECO:0000259" key="3">
    <source>
        <dbReference type="Pfam" id="PF08522"/>
    </source>
</evidence>
<name>A0A940IFQ7_9BACT</name>
<dbReference type="PROSITE" id="PS51257">
    <property type="entry name" value="PROKAR_LIPOPROTEIN"/>
    <property type="match status" value="1"/>
</dbReference>
<proteinExistence type="predicted"/>
<dbReference type="EMBL" id="JADIMJ010000008">
    <property type="protein sequence ID" value="MBO8453173.1"/>
    <property type="molecule type" value="Genomic_DNA"/>
</dbReference>
<evidence type="ECO:0000256" key="2">
    <source>
        <dbReference type="SAM" id="SignalP"/>
    </source>
</evidence>
<dbReference type="AlphaFoldDB" id="A0A940IFQ7"/>
<feature type="domain" description="BT-3987-like N-terminal" evidence="3">
    <location>
        <begin position="132"/>
        <end position="238"/>
    </location>
</feature>
<feature type="region of interest" description="Disordered" evidence="1">
    <location>
        <begin position="113"/>
        <end position="143"/>
    </location>
</feature>
<feature type="domain" description="BACON" evidence="4">
    <location>
        <begin position="63"/>
        <end position="111"/>
    </location>
</feature>
<feature type="chain" id="PRO_5037575418" evidence="2">
    <location>
        <begin position="22"/>
        <end position="564"/>
    </location>
</feature>
<gene>
    <name evidence="5" type="ORF">IAC07_00440</name>
</gene>
<keyword evidence="2" id="KW-0732">Signal</keyword>
<reference evidence="5" key="2">
    <citation type="journal article" date="2021" name="PeerJ">
        <title>Extensive microbial diversity within the chicken gut microbiome revealed by metagenomics and culture.</title>
        <authorList>
            <person name="Gilroy R."/>
            <person name="Ravi A."/>
            <person name="Getino M."/>
            <person name="Pursley I."/>
            <person name="Horton D.L."/>
            <person name="Alikhan N.F."/>
            <person name="Baker D."/>
            <person name="Gharbi K."/>
            <person name="Hall N."/>
            <person name="Watson M."/>
            <person name="Adriaenssens E.M."/>
            <person name="Foster-Nyarko E."/>
            <person name="Jarju S."/>
            <person name="Secka A."/>
            <person name="Antonio M."/>
            <person name="Oren A."/>
            <person name="Chaudhuri R.R."/>
            <person name="La Ragione R."/>
            <person name="Hildebrand F."/>
            <person name="Pallen M.J."/>
        </authorList>
    </citation>
    <scope>NUCLEOTIDE SEQUENCE</scope>
    <source>
        <strain evidence="5">F1-3629</strain>
    </source>
</reference>
<dbReference type="Pfam" id="PF08522">
    <property type="entry name" value="BT_3987-like_N"/>
    <property type="match status" value="1"/>
</dbReference>
<accession>A0A940IFQ7</accession>
<dbReference type="InterPro" id="IPR013783">
    <property type="entry name" value="Ig-like_fold"/>
</dbReference>
<dbReference type="Pfam" id="PF13004">
    <property type="entry name" value="BACON"/>
    <property type="match status" value="1"/>
</dbReference>
<protein>
    <submittedName>
        <fullName evidence="5">DUF1735 domain-containing protein</fullName>
    </submittedName>
</protein>
<sequence>MKIKNFLKFFAGIFAVPMLFASCEEQLSTNTLSVEPSDAITFLASGNDPVLLTVTTDADSWDYTAPEWIEAVKDGNTLTVNAFDNTTGGSRSGRIEFTAGNADRVNVVVMQDSQSGGNTPGGDGISASVLDSESGTNDVNVSVSSTSPELALSVKIVLESPAASDMDVKLVLDPDYTEEYSYTHDDLECVNFPESGITLANDGVVSISAGETESEPLSVELDGSSLEMQKNYLVSLVVDESACPSGISFSTDGKRINYLVKKKLPKEIKNVVYLEVNNTNPLNLLEYKLEDGTPFFDVAILFAANINYSSEEDIVYLHNNPNVQALLNETEVYIQPLREAGIEVQLGLLPNHTPAGLLNLSVAGAQMFAADVANACAQYGLDGCSMDEEYRSGSSGSDLFNPPTSGMYLCYELKKAFEEQCDWPCQISVFDFGWSWSMNGVPSGYTAGDLVDFHVANYGGSSSPRDGMTLKDCSGKSIECNRGYECDLTESEARQMKENGYGWCMWFAFHPQVGGGLTNNAPRIDPLIEAAARGFYDQELQEPTGYYTKIGEGQYDPTRHQRTW</sequence>
<dbReference type="CDD" id="cd14948">
    <property type="entry name" value="BACON"/>
    <property type="match status" value="1"/>
</dbReference>
<organism evidence="5 6">
    <name type="scientific">Candidatus Cryptobacteroides gallistercoris</name>
    <dbReference type="NCBI Taxonomy" id="2840765"/>
    <lineage>
        <taxon>Bacteria</taxon>
        <taxon>Pseudomonadati</taxon>
        <taxon>Bacteroidota</taxon>
        <taxon>Bacteroidia</taxon>
        <taxon>Bacteroidales</taxon>
        <taxon>Candidatus Cryptobacteroides</taxon>
    </lineage>
</organism>
<evidence type="ECO:0000313" key="6">
    <source>
        <dbReference type="Proteomes" id="UP000771749"/>
    </source>
</evidence>
<reference evidence="5" key="1">
    <citation type="submission" date="2020-10" db="EMBL/GenBank/DDBJ databases">
        <authorList>
            <person name="Gilroy R."/>
        </authorList>
    </citation>
    <scope>NUCLEOTIDE SEQUENCE</scope>
    <source>
        <strain evidence="5">F1-3629</strain>
    </source>
</reference>
<dbReference type="Gene3D" id="2.60.40.10">
    <property type="entry name" value="Immunoglobulins"/>
    <property type="match status" value="1"/>
</dbReference>
<dbReference type="InterPro" id="IPR024361">
    <property type="entry name" value="BACON"/>
</dbReference>
<feature type="signal peptide" evidence="2">
    <location>
        <begin position="1"/>
        <end position="21"/>
    </location>
</feature>
<evidence type="ECO:0000259" key="4">
    <source>
        <dbReference type="Pfam" id="PF13004"/>
    </source>
</evidence>
<comment type="caution">
    <text evidence="5">The sequence shown here is derived from an EMBL/GenBank/DDBJ whole genome shotgun (WGS) entry which is preliminary data.</text>
</comment>
<dbReference type="InterPro" id="IPR017853">
    <property type="entry name" value="GH"/>
</dbReference>
<dbReference type="SUPFAM" id="SSF51445">
    <property type="entry name" value="(Trans)glycosidases"/>
    <property type="match status" value="1"/>
</dbReference>